<protein>
    <submittedName>
        <fullName evidence="2">DUF1002 domain-containing protein</fullName>
    </submittedName>
</protein>
<name>A0ABR8PRA0_9CLOT</name>
<keyword evidence="3" id="KW-1185">Reference proteome</keyword>
<evidence type="ECO:0000313" key="2">
    <source>
        <dbReference type="EMBL" id="MBD7910698.1"/>
    </source>
</evidence>
<keyword evidence="1" id="KW-0732">Signal</keyword>
<accession>A0ABR8PRA0</accession>
<evidence type="ECO:0000256" key="1">
    <source>
        <dbReference type="SAM" id="SignalP"/>
    </source>
</evidence>
<dbReference type="EMBL" id="JACSRA010000006">
    <property type="protein sequence ID" value="MBD7910698.1"/>
    <property type="molecule type" value="Genomic_DNA"/>
</dbReference>
<dbReference type="InterPro" id="IPR009343">
    <property type="entry name" value="DUF1002"/>
</dbReference>
<feature type="signal peptide" evidence="1">
    <location>
        <begin position="1"/>
        <end position="27"/>
    </location>
</feature>
<comment type="caution">
    <text evidence="2">The sequence shown here is derived from an EMBL/GenBank/DDBJ whole genome shotgun (WGS) entry which is preliminary data.</text>
</comment>
<proteinExistence type="predicted"/>
<dbReference type="Proteomes" id="UP000627781">
    <property type="component" value="Unassembled WGS sequence"/>
</dbReference>
<feature type="chain" id="PRO_5045911611" evidence="1">
    <location>
        <begin position="28"/>
        <end position="294"/>
    </location>
</feature>
<reference evidence="2 3" key="1">
    <citation type="submission" date="2020-08" db="EMBL/GenBank/DDBJ databases">
        <title>A Genomic Blueprint of the Chicken Gut Microbiome.</title>
        <authorList>
            <person name="Gilroy R."/>
            <person name="Ravi A."/>
            <person name="Getino M."/>
            <person name="Pursley I."/>
            <person name="Horton D.L."/>
            <person name="Alikhan N.-F."/>
            <person name="Baker D."/>
            <person name="Gharbi K."/>
            <person name="Hall N."/>
            <person name="Watson M."/>
            <person name="Adriaenssens E.M."/>
            <person name="Foster-Nyarko E."/>
            <person name="Jarju S."/>
            <person name="Secka A."/>
            <person name="Antonio M."/>
            <person name="Oren A."/>
            <person name="Chaudhuri R."/>
            <person name="La Ragione R.M."/>
            <person name="Hildebrand F."/>
            <person name="Pallen M.J."/>
        </authorList>
    </citation>
    <scope>NUCLEOTIDE SEQUENCE [LARGE SCALE GENOMIC DNA]</scope>
    <source>
        <strain evidence="2 3">Sa3CVN1</strain>
    </source>
</reference>
<sequence>MKSKSFINKLMLSLLSLTIITSPFSSTKVSADSYKVVTLGADLNQEQKNEMLKYFNVTKNDANVIEITSKEEYAALGKVATATQLGNKSISCSYVEPTNSGGLDISTNNLTWVTDNMIKNSLITAGIKNATVKASAPFKVSGTAALTGILKGFENSSSGEKIDDSKKEAANNEIVVTGALGDKLGQDDATNLINNVKKDVIKEKPKTDEELNKIVDKEVKEFKDKLSDDDINNIKTLMSKINDLHLDYSSIKDQLNDVTKQLKDKLTSTEAKGFFSKVGDFFSGIWDSITSLFS</sequence>
<dbReference type="RefSeq" id="WP_143318407.1">
    <property type="nucleotide sequence ID" value="NZ_JACSRA010000006.1"/>
</dbReference>
<gene>
    <name evidence="2" type="ORF">H9661_04925</name>
</gene>
<evidence type="ECO:0000313" key="3">
    <source>
        <dbReference type="Proteomes" id="UP000627781"/>
    </source>
</evidence>
<dbReference type="Pfam" id="PF06207">
    <property type="entry name" value="DUF1002"/>
    <property type="match status" value="1"/>
</dbReference>
<organism evidence="2 3">
    <name type="scientific">Clostridium cibarium</name>
    <dbReference type="NCBI Taxonomy" id="2762247"/>
    <lineage>
        <taxon>Bacteria</taxon>
        <taxon>Bacillati</taxon>
        <taxon>Bacillota</taxon>
        <taxon>Clostridia</taxon>
        <taxon>Eubacteriales</taxon>
        <taxon>Clostridiaceae</taxon>
        <taxon>Clostridium</taxon>
    </lineage>
</organism>